<feature type="signal peptide" evidence="1">
    <location>
        <begin position="1"/>
        <end position="20"/>
    </location>
</feature>
<dbReference type="RefSeq" id="WP_350332159.1">
    <property type="nucleotide sequence ID" value="NZ_CP054719.1"/>
</dbReference>
<gene>
    <name evidence="2" type="ORF">CPBP_00158</name>
</gene>
<evidence type="ECO:0000313" key="3">
    <source>
        <dbReference type="Proteomes" id="UP000594001"/>
    </source>
</evidence>
<dbReference type="KEGG" id="pbal:CPBP_00158"/>
<evidence type="ECO:0000256" key="1">
    <source>
        <dbReference type="SAM" id="SignalP"/>
    </source>
</evidence>
<name>A0A7L9RS96_9PROT</name>
<dbReference type="AlphaFoldDB" id="A0A7L9RS96"/>
<organism evidence="2 3">
    <name type="scientific">Candidatus Bodocaedibacter vickermanii</name>
    <dbReference type="NCBI Taxonomy" id="2741701"/>
    <lineage>
        <taxon>Bacteria</taxon>
        <taxon>Pseudomonadati</taxon>
        <taxon>Pseudomonadota</taxon>
        <taxon>Alphaproteobacteria</taxon>
        <taxon>Holosporales</taxon>
        <taxon>Candidatus Paracaedibacteraceae</taxon>
        <taxon>Candidatus Bodocaedibacter</taxon>
    </lineage>
</organism>
<dbReference type="Proteomes" id="UP000594001">
    <property type="component" value="Chromosome"/>
</dbReference>
<sequence>MNKFLYAMCLLGTMSHAAEAAAHEGALSPQGHHGGKNGGMCGTAFRHCDEAATLIITVRQLDETRGVIGKPRDFPISSNMTVPDFKAILMEALRIPAAHRIMWNGVEVMRENVDAERALITLASIFNGVSGILTIDVIVDHGRSPMLTPVPGLSGDVSPLKVDESD</sequence>
<dbReference type="EMBL" id="CP054719">
    <property type="protein sequence ID" value="QOL19406.1"/>
    <property type="molecule type" value="Genomic_DNA"/>
</dbReference>
<keyword evidence="1" id="KW-0732">Signal</keyword>
<feature type="chain" id="PRO_5032493612" evidence="1">
    <location>
        <begin position="21"/>
        <end position="166"/>
    </location>
</feature>
<evidence type="ECO:0000313" key="2">
    <source>
        <dbReference type="EMBL" id="QOL19406.1"/>
    </source>
</evidence>
<reference evidence="2 3" key="1">
    <citation type="submission" date="2020-06" db="EMBL/GenBank/DDBJ databases">
        <title>The endosymbiont of the kinetoplastid Bodo saltans is a Paracaedibacter-like alpha-proteobacterium possessing a putative toxin-antitoxin system.</title>
        <authorList>
            <person name="Midha S."/>
            <person name="Rigden D.J."/>
            <person name="Siozios S."/>
            <person name="Hurst G.D.D."/>
            <person name="Jackson A.P."/>
        </authorList>
    </citation>
    <scope>NUCLEOTIDE SEQUENCE [LARGE SCALE GENOMIC DNA]</scope>
    <source>
        <strain evidence="2">Lake Konstanz</strain>
    </source>
</reference>
<accession>A0A7L9RS96</accession>
<keyword evidence="3" id="KW-1185">Reference proteome</keyword>
<protein>
    <submittedName>
        <fullName evidence="2">Uncharacterized protein</fullName>
    </submittedName>
</protein>
<proteinExistence type="predicted"/>